<sequence>MLAFQLNLEALPDYEESLTKFGQGLGPVVQNVIKKKLETVRLYKLLSGQTASQNQASSSSAQGIIQQQPTTPQATAATPTQHQASYSDLLLPRTQQLAPPQTKPTDKQNQASSSNLLLPHIQLLTPQATKTQRQTSYIDLLLSPQEKPTDQQHQTSYSDLLFSPTQQLAPRAKPTDKEHQTSYSDLLSSPSQQLTPQAKTTDKQHQTSYSDLLPSPNQQLTPRAKTTDKQRQASYIDLLLAPSQQLNPPQATTQQNKASYNEIMLPHTQLHAPQTGPEPSYSDLLLAHAFPLSNRPLSIPGAAAASQNKNFSANTEQSTSVRDKGKAICVDQDNYNATAAALLGSIFLNYDKGKSSSTYQGEASSSINIRRPLRYDLNSDVNTSNPSMEAPIQVYGQDRTLQQNRNLLQLSAYNNNASSGQCSNPLGMSDALQSNLLGRPSRVRSLVWPTRVISRPQPNQSQSNYGQSLLSQPFLPNNSQADCSYGNNYSAPSLLSLSDTNSRRQAVLPPMAADQTSWLSSSTGLISDTNSRRQAVLPPMAVDQTSWLSSSTGLISDTNSRRQAILPPKAVDQTSWLSSLSENFQQLLASSYNSSSLSELNTHGYAGTDHATPSYGHGGMDLNGFTGYVRRASLQGRTQEGSTSRLPWNEKDHPELALQL</sequence>
<name>A0ACB9L985_BAUVA</name>
<reference evidence="1 2" key="1">
    <citation type="journal article" date="2022" name="DNA Res.">
        <title>Chromosomal-level genome assembly of the orchid tree Bauhinia variegata (Leguminosae; Cercidoideae) supports the allotetraploid origin hypothesis of Bauhinia.</title>
        <authorList>
            <person name="Zhong Y."/>
            <person name="Chen Y."/>
            <person name="Zheng D."/>
            <person name="Pang J."/>
            <person name="Liu Y."/>
            <person name="Luo S."/>
            <person name="Meng S."/>
            <person name="Qian L."/>
            <person name="Wei D."/>
            <person name="Dai S."/>
            <person name="Zhou R."/>
        </authorList>
    </citation>
    <scope>NUCLEOTIDE SEQUENCE [LARGE SCALE GENOMIC DNA]</scope>
    <source>
        <strain evidence="1">BV-YZ2020</strain>
    </source>
</reference>
<protein>
    <submittedName>
        <fullName evidence="1">Uncharacterized protein</fullName>
    </submittedName>
</protein>
<comment type="caution">
    <text evidence="1">The sequence shown here is derived from an EMBL/GenBank/DDBJ whole genome shotgun (WGS) entry which is preliminary data.</text>
</comment>
<keyword evidence="2" id="KW-1185">Reference proteome</keyword>
<gene>
    <name evidence="1" type="ORF">L6164_029597</name>
</gene>
<evidence type="ECO:0000313" key="2">
    <source>
        <dbReference type="Proteomes" id="UP000828941"/>
    </source>
</evidence>
<organism evidence="1 2">
    <name type="scientific">Bauhinia variegata</name>
    <name type="common">Purple orchid tree</name>
    <name type="synonym">Phanera variegata</name>
    <dbReference type="NCBI Taxonomy" id="167791"/>
    <lineage>
        <taxon>Eukaryota</taxon>
        <taxon>Viridiplantae</taxon>
        <taxon>Streptophyta</taxon>
        <taxon>Embryophyta</taxon>
        <taxon>Tracheophyta</taxon>
        <taxon>Spermatophyta</taxon>
        <taxon>Magnoliopsida</taxon>
        <taxon>eudicotyledons</taxon>
        <taxon>Gunneridae</taxon>
        <taxon>Pentapetalae</taxon>
        <taxon>rosids</taxon>
        <taxon>fabids</taxon>
        <taxon>Fabales</taxon>
        <taxon>Fabaceae</taxon>
        <taxon>Cercidoideae</taxon>
        <taxon>Cercideae</taxon>
        <taxon>Bauhiniinae</taxon>
        <taxon>Bauhinia</taxon>
    </lineage>
</organism>
<dbReference type="Proteomes" id="UP000828941">
    <property type="component" value="Chromosome 12"/>
</dbReference>
<dbReference type="EMBL" id="CM039437">
    <property type="protein sequence ID" value="KAI4306311.1"/>
    <property type="molecule type" value="Genomic_DNA"/>
</dbReference>
<evidence type="ECO:0000313" key="1">
    <source>
        <dbReference type="EMBL" id="KAI4306311.1"/>
    </source>
</evidence>
<proteinExistence type="predicted"/>
<accession>A0ACB9L985</accession>